<protein>
    <submittedName>
        <fullName evidence="2">Uncharacterized protein</fullName>
    </submittedName>
</protein>
<dbReference type="EMBL" id="LNIX01000003">
    <property type="protein sequence ID" value="OXA58503.1"/>
    <property type="molecule type" value="Genomic_DNA"/>
</dbReference>
<feature type="compositionally biased region" description="Low complexity" evidence="1">
    <location>
        <begin position="114"/>
        <end position="123"/>
    </location>
</feature>
<accession>A0A226ELD8</accession>
<evidence type="ECO:0000313" key="3">
    <source>
        <dbReference type="Proteomes" id="UP000198287"/>
    </source>
</evidence>
<reference evidence="2 3" key="1">
    <citation type="submission" date="2015-12" db="EMBL/GenBank/DDBJ databases">
        <title>The genome of Folsomia candida.</title>
        <authorList>
            <person name="Faddeeva A."/>
            <person name="Derks M.F."/>
            <person name="Anvar Y."/>
            <person name="Smit S."/>
            <person name="Van Straalen N."/>
            <person name="Roelofs D."/>
        </authorList>
    </citation>
    <scope>NUCLEOTIDE SEQUENCE [LARGE SCALE GENOMIC DNA]</scope>
    <source>
        <strain evidence="2 3">VU population</strain>
        <tissue evidence="2">Whole body</tissue>
    </source>
</reference>
<evidence type="ECO:0000313" key="2">
    <source>
        <dbReference type="EMBL" id="OXA58503.1"/>
    </source>
</evidence>
<dbReference type="OrthoDB" id="10063560at2759"/>
<feature type="compositionally biased region" description="Low complexity" evidence="1">
    <location>
        <begin position="74"/>
        <end position="85"/>
    </location>
</feature>
<sequence length="156" mass="16584">MATNHSLEEDASLLLEQIGSSSSLLDDDGISNQALHSCSGCGSSVSSYLHKDSYLAQRKERTLGYEGRYRRTLSPSGMGSNNNNSHKSENGGGVVVGIPPQHPIAPRSMQHMATSTSTTTTSSGKLDTSLTPSGKGRLLIFYSAKRLPHPLPRKAG</sequence>
<feature type="region of interest" description="Disordered" evidence="1">
    <location>
        <begin position="66"/>
        <end position="91"/>
    </location>
</feature>
<comment type="caution">
    <text evidence="2">The sequence shown here is derived from an EMBL/GenBank/DDBJ whole genome shotgun (WGS) entry which is preliminary data.</text>
</comment>
<proteinExistence type="predicted"/>
<dbReference type="Proteomes" id="UP000198287">
    <property type="component" value="Unassembled WGS sequence"/>
</dbReference>
<keyword evidence="3" id="KW-1185">Reference proteome</keyword>
<name>A0A226ELD8_FOLCA</name>
<dbReference type="AlphaFoldDB" id="A0A226ELD8"/>
<evidence type="ECO:0000256" key="1">
    <source>
        <dbReference type="SAM" id="MobiDB-lite"/>
    </source>
</evidence>
<organism evidence="2 3">
    <name type="scientific">Folsomia candida</name>
    <name type="common">Springtail</name>
    <dbReference type="NCBI Taxonomy" id="158441"/>
    <lineage>
        <taxon>Eukaryota</taxon>
        <taxon>Metazoa</taxon>
        <taxon>Ecdysozoa</taxon>
        <taxon>Arthropoda</taxon>
        <taxon>Hexapoda</taxon>
        <taxon>Collembola</taxon>
        <taxon>Entomobryomorpha</taxon>
        <taxon>Isotomoidea</taxon>
        <taxon>Isotomidae</taxon>
        <taxon>Proisotominae</taxon>
        <taxon>Folsomia</taxon>
    </lineage>
</organism>
<feature type="region of interest" description="Disordered" evidence="1">
    <location>
        <begin position="111"/>
        <end position="130"/>
    </location>
</feature>
<gene>
    <name evidence="2" type="ORF">Fcan01_08538</name>
</gene>